<organism evidence="2 3">
    <name type="scientific">Mesorhabditis belari</name>
    <dbReference type="NCBI Taxonomy" id="2138241"/>
    <lineage>
        <taxon>Eukaryota</taxon>
        <taxon>Metazoa</taxon>
        <taxon>Ecdysozoa</taxon>
        <taxon>Nematoda</taxon>
        <taxon>Chromadorea</taxon>
        <taxon>Rhabditida</taxon>
        <taxon>Rhabditina</taxon>
        <taxon>Rhabditomorpha</taxon>
        <taxon>Rhabditoidea</taxon>
        <taxon>Rhabditidae</taxon>
        <taxon>Mesorhabditinae</taxon>
        <taxon>Mesorhabditis</taxon>
    </lineage>
</organism>
<feature type="chain" id="PRO_5042136600" evidence="1">
    <location>
        <begin position="23"/>
        <end position="188"/>
    </location>
</feature>
<keyword evidence="1" id="KW-0732">Signal</keyword>
<protein>
    <submittedName>
        <fullName evidence="3">Uncharacterized protein</fullName>
    </submittedName>
</protein>
<dbReference type="WBParaSite" id="MBELARI_LOCUS12538">
    <property type="protein sequence ID" value="MBELARI_LOCUS12538"/>
    <property type="gene ID" value="MBELARI_LOCUS12538"/>
</dbReference>
<evidence type="ECO:0000256" key="1">
    <source>
        <dbReference type="SAM" id="SignalP"/>
    </source>
</evidence>
<proteinExistence type="predicted"/>
<dbReference type="Proteomes" id="UP000887575">
    <property type="component" value="Unassembled WGS sequence"/>
</dbReference>
<name>A0AAF3EF04_9BILA</name>
<feature type="signal peptide" evidence="1">
    <location>
        <begin position="1"/>
        <end position="22"/>
    </location>
</feature>
<reference evidence="3" key="1">
    <citation type="submission" date="2024-02" db="UniProtKB">
        <authorList>
            <consortium name="WormBaseParasite"/>
        </authorList>
    </citation>
    <scope>IDENTIFICATION</scope>
</reference>
<keyword evidence="2" id="KW-1185">Reference proteome</keyword>
<dbReference type="AlphaFoldDB" id="A0AAF3EF04"/>
<evidence type="ECO:0000313" key="2">
    <source>
        <dbReference type="Proteomes" id="UP000887575"/>
    </source>
</evidence>
<sequence length="188" mass="20257">MIAFKTTTLLFFFTTFFSSVIGQDPECVGVECGFGVMANAAYAFIAEVNAEYGIVVVNNCSNSIYLKCASGDDAITGDGSDDDDWWTLENGMALAWGFHSGFNTCFWCYANNNGQEARDSGNWYIHQNVWGSPASGCSGAPDTASQGNHNGVTSWQIRDDGAYSNGCAACGEDDDFELYTEWGPDPNA</sequence>
<accession>A0AAF3EF04</accession>
<evidence type="ECO:0000313" key="3">
    <source>
        <dbReference type="WBParaSite" id="MBELARI_LOCUS12538"/>
    </source>
</evidence>